<organism evidence="1 2">
    <name type="scientific">Aeromonas veronii</name>
    <dbReference type="NCBI Taxonomy" id="654"/>
    <lineage>
        <taxon>Bacteria</taxon>
        <taxon>Pseudomonadati</taxon>
        <taxon>Pseudomonadota</taxon>
        <taxon>Gammaproteobacteria</taxon>
        <taxon>Aeromonadales</taxon>
        <taxon>Aeromonadaceae</taxon>
        <taxon>Aeromonas</taxon>
    </lineage>
</organism>
<evidence type="ECO:0000313" key="2">
    <source>
        <dbReference type="Proteomes" id="UP001204061"/>
    </source>
</evidence>
<dbReference type="RefSeq" id="WP_257726006.1">
    <property type="nucleotide sequence ID" value="NZ_JANLFC010000081.1"/>
</dbReference>
<dbReference type="EMBL" id="JANLFC010000081">
    <property type="protein sequence ID" value="MCR4450784.1"/>
    <property type="molecule type" value="Genomic_DNA"/>
</dbReference>
<comment type="caution">
    <text evidence="1">The sequence shown here is derived from an EMBL/GenBank/DDBJ whole genome shotgun (WGS) entry which is preliminary data.</text>
</comment>
<name>A0AAW5MIR7_AERVE</name>
<sequence length="123" mass="14279">MIDNIRLSEKAKQQLIIIKRKSGIENWNVLCRWALCLSLAEKSPPPFEDIQTDSSVEMTWKVFSGELSEMIMSLLIVRMKDENIEINKINIDTFFKLHLHRGISYLSNNINGIDNFFILKHGV</sequence>
<protein>
    <submittedName>
        <fullName evidence="1">DNA sulfur modification protein DndE</fullName>
    </submittedName>
</protein>
<accession>A0AAW5MIR7</accession>
<dbReference type="Proteomes" id="UP001204061">
    <property type="component" value="Unassembled WGS sequence"/>
</dbReference>
<evidence type="ECO:0000313" key="1">
    <source>
        <dbReference type="EMBL" id="MCR4450784.1"/>
    </source>
</evidence>
<dbReference type="AlphaFoldDB" id="A0AAW5MIR7"/>
<reference evidence="1" key="1">
    <citation type="submission" date="2022-08" db="EMBL/GenBank/DDBJ databases">
        <title>A global survey of hypervirulent Aeromonas hydrophila identified this emerging pathogen in farmed fish in the lower Mekong River basin.</title>
        <authorList>
            <person name="Xu T."/>
            <person name="Rasmussen-Ivey C.R."/>
            <person name="Moen F.S."/>
            <person name="Fernandez Bravo A."/>
            <person name="Lamy B."/>
            <person name="Beaz-Hidalgo R."/>
            <person name="Khan C.D."/>
            <person name="Castro Escarpulli G."/>
            <person name="Yasin I.S.M."/>
            <person name="Figueras M.J."/>
            <person name="Azzam Sayuti M."/>
            <person name="Karim M.M."/>
            <person name="Alam K.M."/>
            <person name="Le T.T.T."/>
            <person name="Thao N.H.P."/>
            <person name="Addo S."/>
            <person name="Duodu S."/>
            <person name="Ali S."/>
            <person name="Mey S."/>
            <person name="Somony T."/>
            <person name="Liles M.R."/>
        </authorList>
    </citation>
    <scope>NUCLEOTIDE SEQUENCE</scope>
    <source>
        <strain evidence="1">0.14</strain>
    </source>
</reference>
<dbReference type="InterPro" id="IPR014969">
    <property type="entry name" value="DNA_S_DndE"/>
</dbReference>
<dbReference type="InterPro" id="IPR038472">
    <property type="entry name" value="DndE_sf"/>
</dbReference>
<dbReference type="Gene3D" id="1.10.1220.160">
    <property type="entry name" value="DNA sulphur modification protein DndE"/>
    <property type="match status" value="1"/>
</dbReference>
<dbReference type="Pfam" id="PF08870">
    <property type="entry name" value="DndE"/>
    <property type="match status" value="1"/>
</dbReference>
<proteinExistence type="predicted"/>
<dbReference type="NCBIfam" id="TIGR03184">
    <property type="entry name" value="DNA_S_dndE"/>
    <property type="match status" value="1"/>
</dbReference>
<gene>
    <name evidence="1" type="primary">dndE</name>
    <name evidence="1" type="ORF">NS965_20585</name>
</gene>